<dbReference type="RefSeq" id="WP_136238412.1">
    <property type="nucleotide sequence ID" value="NZ_JAUSWC010000002.1"/>
</dbReference>
<accession>A0ABU0KAT1</accession>
<organism evidence="2 3">
    <name type="scientific">Streptomyces thermodiastaticus</name>
    <dbReference type="NCBI Taxonomy" id="44061"/>
    <lineage>
        <taxon>Bacteria</taxon>
        <taxon>Bacillati</taxon>
        <taxon>Actinomycetota</taxon>
        <taxon>Actinomycetes</taxon>
        <taxon>Kitasatosporales</taxon>
        <taxon>Streptomycetaceae</taxon>
        <taxon>Streptomyces</taxon>
    </lineage>
</organism>
<dbReference type="Proteomes" id="UP001236795">
    <property type="component" value="Unassembled WGS sequence"/>
</dbReference>
<name>A0ABU0KAT1_9ACTN</name>
<evidence type="ECO:0000313" key="2">
    <source>
        <dbReference type="EMBL" id="MDQ0485621.1"/>
    </source>
</evidence>
<dbReference type="EMBL" id="JAUSWC010000002">
    <property type="protein sequence ID" value="MDQ0485621.1"/>
    <property type="molecule type" value="Genomic_DNA"/>
</dbReference>
<evidence type="ECO:0000313" key="3">
    <source>
        <dbReference type="Proteomes" id="UP001236795"/>
    </source>
</evidence>
<dbReference type="InterPro" id="IPR040871">
    <property type="entry name" value="HopA1"/>
</dbReference>
<feature type="region of interest" description="Disordered" evidence="1">
    <location>
        <begin position="319"/>
        <end position="339"/>
    </location>
</feature>
<reference evidence="2 3" key="1">
    <citation type="submission" date="2023-07" db="EMBL/GenBank/DDBJ databases">
        <title>Genomic Encyclopedia of Type Strains, Phase IV (KMG-IV): sequencing the most valuable type-strain genomes for metagenomic binning, comparative biology and taxonomic classification.</title>
        <authorList>
            <person name="Goeker M."/>
        </authorList>
    </citation>
    <scope>NUCLEOTIDE SEQUENCE [LARGE SCALE GENOMIC DNA]</scope>
    <source>
        <strain evidence="2 3">DSM 40573</strain>
    </source>
</reference>
<gene>
    <name evidence="2" type="ORF">QO019_000452</name>
</gene>
<evidence type="ECO:0000256" key="1">
    <source>
        <dbReference type="SAM" id="MobiDB-lite"/>
    </source>
</evidence>
<comment type="caution">
    <text evidence="2">The sequence shown here is derived from an EMBL/GenBank/DDBJ whole genome shotgun (WGS) entry which is preliminary data.</text>
</comment>
<proteinExistence type="predicted"/>
<keyword evidence="3" id="KW-1185">Reference proteome</keyword>
<protein>
    <submittedName>
        <fullName evidence="2">Uncharacterized protein</fullName>
    </submittedName>
</protein>
<dbReference type="Pfam" id="PF17914">
    <property type="entry name" value="HopA1"/>
    <property type="match status" value="1"/>
</dbReference>
<sequence length="339" mass="36024">MTALRTDPRPSAGGLDPRLADALTTVHVADDGLSARIGDNEITVDSRRGLKDRLAVLIYENLHAGRPERDEKMPRTLRDPEFERLLHDATPHATTPCRARLCGLEDGLPVVELDGVRVRLPDTASDPSGALRTAAGRAAAGAEEWADIVVPAVRPALSPGFFLADGSRGRPAGGAVLRLYTHVTHSSYAPAVWGKVLGALEAAGVPYRAKISSSRLLYPRRDALVVYLGAQALHAVNTVREAVVDVPGLGEETSPFTHRLAPGFAVAWEPDDERPGRRHLSFGEHRSAAVAEGLIGHRLAPEHPTAAAAVAAALRDAGVDPAHPARSLRQPYAGAPEEV</sequence>